<evidence type="ECO:0000256" key="2">
    <source>
        <dbReference type="ARBA" id="ARBA00022840"/>
    </source>
</evidence>
<dbReference type="PaxDb" id="35128-Thaps264866"/>
<dbReference type="SMART" id="SM00220">
    <property type="entry name" value="S_TKc"/>
    <property type="match status" value="1"/>
</dbReference>
<dbReference type="RefSeq" id="XP_002294932.1">
    <property type="nucleotide sequence ID" value="XM_002294896.1"/>
</dbReference>
<keyword evidence="4" id="KW-0808">Transferase</keyword>
<dbReference type="InterPro" id="IPR008271">
    <property type="entry name" value="Ser/Thr_kinase_AS"/>
</dbReference>
<evidence type="ECO:0000313" key="5">
    <source>
        <dbReference type="Proteomes" id="UP000001449"/>
    </source>
</evidence>
<feature type="non-terminal residue" evidence="4">
    <location>
        <position position="258"/>
    </location>
</feature>
<dbReference type="FunFam" id="1.10.510.10:FF:000571">
    <property type="entry name" value="Maternal embryonic leucine zipper kinase"/>
    <property type="match status" value="1"/>
</dbReference>
<protein>
    <submittedName>
        <fullName evidence="4">Calcium-dependent protein kinase</fullName>
    </submittedName>
</protein>
<dbReference type="GO" id="GO:0005737">
    <property type="term" value="C:cytoplasm"/>
    <property type="evidence" value="ECO:0000318"/>
    <property type="project" value="GO_Central"/>
</dbReference>
<keyword evidence="2" id="KW-0067">ATP-binding</keyword>
<keyword evidence="1" id="KW-0547">Nucleotide-binding</keyword>
<dbReference type="KEGG" id="tps:THAPSDRAFT_264866"/>
<evidence type="ECO:0000256" key="1">
    <source>
        <dbReference type="ARBA" id="ARBA00022741"/>
    </source>
</evidence>
<accession>B8CFY1</accession>
<dbReference type="GeneID" id="7449426"/>
<feature type="domain" description="Protein kinase" evidence="3">
    <location>
        <begin position="1"/>
        <end position="254"/>
    </location>
</feature>
<dbReference type="Proteomes" id="UP000001449">
    <property type="component" value="Chromosome 22"/>
</dbReference>
<dbReference type="PIRSF" id="PIRSF000654">
    <property type="entry name" value="Integrin-linked_kinase"/>
    <property type="match status" value="1"/>
</dbReference>
<dbReference type="GO" id="GO:0035556">
    <property type="term" value="P:intracellular signal transduction"/>
    <property type="evidence" value="ECO:0000318"/>
    <property type="project" value="GO_Central"/>
</dbReference>
<feature type="non-terminal residue" evidence="4">
    <location>
        <position position="1"/>
    </location>
</feature>
<sequence>ILGEGAYGKVHPARVKSTGEKVCLDCLMHLCADMQSETDALVRIYDNGGHPNISGLRDMYEDNNHYYLILDLIPGGEMFDHLIKYGQYSEEDASRLVQEILSALAFLHNIGVVHADLKPENILLCSKKKGAETVKIIDFGCAKIRQTIPASTGTRAYWAPEAFQKDVQTTEAIDIWSVGVILYIMLVGAHPFDIKGIASDEEIEERIKKRPIPPMSPALTSHLTPSARDFIKCLMAADPNDRLTALAALQHPWIRGET</sequence>
<organism evidence="4 5">
    <name type="scientific">Thalassiosira pseudonana</name>
    <name type="common">Marine diatom</name>
    <name type="synonym">Cyclotella nana</name>
    <dbReference type="NCBI Taxonomy" id="35128"/>
    <lineage>
        <taxon>Eukaryota</taxon>
        <taxon>Sar</taxon>
        <taxon>Stramenopiles</taxon>
        <taxon>Ochrophyta</taxon>
        <taxon>Bacillariophyta</taxon>
        <taxon>Coscinodiscophyceae</taxon>
        <taxon>Thalassiosirophycidae</taxon>
        <taxon>Thalassiosirales</taxon>
        <taxon>Thalassiosiraceae</taxon>
        <taxon>Thalassiosira</taxon>
    </lineage>
</organism>
<dbReference type="PANTHER" id="PTHR24347">
    <property type="entry name" value="SERINE/THREONINE-PROTEIN KINASE"/>
    <property type="match status" value="1"/>
</dbReference>
<dbReference type="GO" id="GO:0005634">
    <property type="term" value="C:nucleus"/>
    <property type="evidence" value="ECO:0000318"/>
    <property type="project" value="GO_Central"/>
</dbReference>
<dbReference type="PROSITE" id="PS00108">
    <property type="entry name" value="PROTEIN_KINASE_ST"/>
    <property type="match status" value="1"/>
</dbReference>
<dbReference type="HOGENOM" id="CLU_000288_63_0_1"/>
<evidence type="ECO:0000259" key="3">
    <source>
        <dbReference type="PROSITE" id="PS50011"/>
    </source>
</evidence>
<proteinExistence type="predicted"/>
<dbReference type="Gene3D" id="1.10.510.10">
    <property type="entry name" value="Transferase(Phosphotransferase) domain 1"/>
    <property type="match status" value="1"/>
</dbReference>
<dbReference type="InterPro" id="IPR011009">
    <property type="entry name" value="Kinase-like_dom_sf"/>
</dbReference>
<evidence type="ECO:0000313" key="4">
    <source>
        <dbReference type="EMBL" id="EED87712.1"/>
    </source>
</evidence>
<dbReference type="GO" id="GO:0005524">
    <property type="term" value="F:ATP binding"/>
    <property type="evidence" value="ECO:0007669"/>
    <property type="project" value="UniProtKB-KW"/>
</dbReference>
<dbReference type="SUPFAM" id="SSF56112">
    <property type="entry name" value="Protein kinase-like (PK-like)"/>
    <property type="match status" value="1"/>
</dbReference>
<dbReference type="Pfam" id="PF00069">
    <property type="entry name" value="Pkinase"/>
    <property type="match status" value="1"/>
</dbReference>
<dbReference type="OMA" id="RIGHPHE"/>
<dbReference type="STRING" id="35128.B8CFY1"/>
<dbReference type="AlphaFoldDB" id="B8CFY1"/>
<dbReference type="PROSITE" id="PS50011">
    <property type="entry name" value="PROTEIN_KINASE_DOM"/>
    <property type="match status" value="1"/>
</dbReference>
<keyword evidence="5" id="KW-1185">Reference proteome</keyword>
<gene>
    <name evidence="4" type="ORF">THAPSDRAFT_264866</name>
</gene>
<keyword evidence="4" id="KW-0418">Kinase</keyword>
<dbReference type="eggNOG" id="KOG0032">
    <property type="taxonomic scope" value="Eukaryota"/>
</dbReference>
<reference evidence="4 5" key="2">
    <citation type="journal article" date="2008" name="Nature">
        <title>The Phaeodactylum genome reveals the evolutionary history of diatom genomes.</title>
        <authorList>
            <person name="Bowler C."/>
            <person name="Allen A.E."/>
            <person name="Badger J.H."/>
            <person name="Grimwood J."/>
            <person name="Jabbari K."/>
            <person name="Kuo A."/>
            <person name="Maheswari U."/>
            <person name="Martens C."/>
            <person name="Maumus F."/>
            <person name="Otillar R.P."/>
            <person name="Rayko E."/>
            <person name="Salamov A."/>
            <person name="Vandepoele K."/>
            <person name="Beszteri B."/>
            <person name="Gruber A."/>
            <person name="Heijde M."/>
            <person name="Katinka M."/>
            <person name="Mock T."/>
            <person name="Valentin K."/>
            <person name="Verret F."/>
            <person name="Berges J.A."/>
            <person name="Brownlee C."/>
            <person name="Cadoret J.P."/>
            <person name="Chiovitti A."/>
            <person name="Choi C.J."/>
            <person name="Coesel S."/>
            <person name="De Martino A."/>
            <person name="Detter J.C."/>
            <person name="Durkin C."/>
            <person name="Falciatore A."/>
            <person name="Fournet J."/>
            <person name="Haruta M."/>
            <person name="Huysman M.J."/>
            <person name="Jenkins B.D."/>
            <person name="Jiroutova K."/>
            <person name="Jorgensen R.E."/>
            <person name="Joubert Y."/>
            <person name="Kaplan A."/>
            <person name="Kroger N."/>
            <person name="Kroth P.G."/>
            <person name="La Roche J."/>
            <person name="Lindquist E."/>
            <person name="Lommer M."/>
            <person name="Martin-Jezequel V."/>
            <person name="Lopez P.J."/>
            <person name="Lucas S."/>
            <person name="Mangogna M."/>
            <person name="McGinnis K."/>
            <person name="Medlin L.K."/>
            <person name="Montsant A."/>
            <person name="Oudot-Le Secq M.P."/>
            <person name="Napoli C."/>
            <person name="Obornik M."/>
            <person name="Parker M.S."/>
            <person name="Petit J.L."/>
            <person name="Porcel B.M."/>
            <person name="Poulsen N."/>
            <person name="Robison M."/>
            <person name="Rychlewski L."/>
            <person name="Rynearson T.A."/>
            <person name="Schmutz J."/>
            <person name="Shapiro H."/>
            <person name="Siaut M."/>
            <person name="Stanley M."/>
            <person name="Sussman M.R."/>
            <person name="Taylor A.R."/>
            <person name="Vardi A."/>
            <person name="von Dassow P."/>
            <person name="Vyverman W."/>
            <person name="Willis A."/>
            <person name="Wyrwicz L.S."/>
            <person name="Rokhsar D.S."/>
            <person name="Weissenbach J."/>
            <person name="Armbrust E.V."/>
            <person name="Green B.R."/>
            <person name="Van de Peer Y."/>
            <person name="Grigoriev I.V."/>
        </authorList>
    </citation>
    <scope>NUCLEOTIDE SEQUENCE [LARGE SCALE GENOMIC DNA]</scope>
    <source>
        <strain evidence="4 5">CCMP1335</strain>
    </source>
</reference>
<name>B8CFY1_THAPS</name>
<dbReference type="GO" id="GO:0005516">
    <property type="term" value="F:calmodulin binding"/>
    <property type="evidence" value="ECO:0000318"/>
    <property type="project" value="GO_Central"/>
</dbReference>
<dbReference type="InterPro" id="IPR000719">
    <property type="entry name" value="Prot_kinase_dom"/>
</dbReference>
<reference evidence="4 5" key="1">
    <citation type="journal article" date="2004" name="Science">
        <title>The genome of the diatom Thalassiosira pseudonana: ecology, evolution, and metabolism.</title>
        <authorList>
            <person name="Armbrust E.V."/>
            <person name="Berges J.A."/>
            <person name="Bowler C."/>
            <person name="Green B.R."/>
            <person name="Martinez D."/>
            <person name="Putnam N.H."/>
            <person name="Zhou S."/>
            <person name="Allen A.E."/>
            <person name="Apt K.E."/>
            <person name="Bechner M."/>
            <person name="Brzezinski M.A."/>
            <person name="Chaal B.K."/>
            <person name="Chiovitti A."/>
            <person name="Davis A.K."/>
            <person name="Demarest M.S."/>
            <person name="Detter J.C."/>
            <person name="Glavina T."/>
            <person name="Goodstein D."/>
            <person name="Hadi M.Z."/>
            <person name="Hellsten U."/>
            <person name="Hildebrand M."/>
            <person name="Jenkins B.D."/>
            <person name="Jurka J."/>
            <person name="Kapitonov V.V."/>
            <person name="Kroger N."/>
            <person name="Lau W.W."/>
            <person name="Lane T.W."/>
            <person name="Larimer F.W."/>
            <person name="Lippmeier J.C."/>
            <person name="Lucas S."/>
            <person name="Medina M."/>
            <person name="Montsant A."/>
            <person name="Obornik M."/>
            <person name="Parker M.S."/>
            <person name="Palenik B."/>
            <person name="Pazour G.J."/>
            <person name="Richardson P.M."/>
            <person name="Rynearson T.A."/>
            <person name="Saito M.A."/>
            <person name="Schwartz D.C."/>
            <person name="Thamatrakoln K."/>
            <person name="Valentin K."/>
            <person name="Vardi A."/>
            <person name="Wilkerson F.P."/>
            <person name="Rokhsar D.S."/>
        </authorList>
    </citation>
    <scope>NUCLEOTIDE SEQUENCE [LARGE SCALE GENOMIC DNA]</scope>
    <source>
        <strain evidence="4 5">CCMP1335</strain>
    </source>
</reference>
<dbReference type="InParanoid" id="B8CFY1"/>
<dbReference type="GO" id="GO:0004683">
    <property type="term" value="F:calcium/calmodulin-dependent protein kinase activity"/>
    <property type="evidence" value="ECO:0000318"/>
    <property type="project" value="GO_Central"/>
</dbReference>
<dbReference type="GO" id="GO:0009931">
    <property type="term" value="F:calcium-dependent protein serine/threonine kinase activity"/>
    <property type="evidence" value="ECO:0000318"/>
    <property type="project" value="GO_Central"/>
</dbReference>
<dbReference type="EMBL" id="CM000653">
    <property type="protein sequence ID" value="EED87712.1"/>
    <property type="molecule type" value="Genomic_DNA"/>
</dbReference>